<protein>
    <recommendedName>
        <fullName evidence="3">Transferase</fullName>
    </recommendedName>
</protein>
<dbReference type="RefSeq" id="WP_165006403.1">
    <property type="nucleotide sequence ID" value="NZ_CP064954.1"/>
</dbReference>
<dbReference type="InterPro" id="IPR040831">
    <property type="entry name" value="B_solenoid_ydck_rpt"/>
</dbReference>
<dbReference type="Pfam" id="PF18836">
    <property type="entry name" value="B_solenoid_ydck"/>
    <property type="match status" value="2"/>
</dbReference>
<reference evidence="1 2" key="1">
    <citation type="submission" date="2020-11" db="EMBL/GenBank/DDBJ databases">
        <title>Corynebacterium sp. ZJ-599.</title>
        <authorList>
            <person name="Zhou J."/>
        </authorList>
    </citation>
    <scope>NUCLEOTIDE SEQUENCE [LARGE SCALE GENOMIC DNA]</scope>
    <source>
        <strain evidence="1 2">ZJ-599</strain>
    </source>
</reference>
<dbReference type="EMBL" id="CP064954">
    <property type="protein sequence ID" value="QPK78287.1"/>
    <property type="molecule type" value="Genomic_DNA"/>
</dbReference>
<name>A0A7T0PB86_9CORY</name>
<dbReference type="KEGG" id="cliz:G7Y31_06770"/>
<dbReference type="Proteomes" id="UP000594681">
    <property type="component" value="Chromosome"/>
</dbReference>
<organism evidence="1 2">
    <name type="scientific">Corynebacterium lizhenjunii</name>
    <dbReference type="NCBI Taxonomy" id="2709394"/>
    <lineage>
        <taxon>Bacteria</taxon>
        <taxon>Bacillati</taxon>
        <taxon>Actinomycetota</taxon>
        <taxon>Actinomycetes</taxon>
        <taxon>Mycobacteriales</taxon>
        <taxon>Corynebacteriaceae</taxon>
        <taxon>Corynebacterium</taxon>
    </lineage>
</organism>
<evidence type="ECO:0000313" key="2">
    <source>
        <dbReference type="Proteomes" id="UP000594681"/>
    </source>
</evidence>
<evidence type="ECO:0000313" key="1">
    <source>
        <dbReference type="EMBL" id="QPK78287.1"/>
    </source>
</evidence>
<gene>
    <name evidence="1" type="ORF">G7Y31_06770</name>
</gene>
<accession>A0A7T0PB86</accession>
<proteinExistence type="predicted"/>
<evidence type="ECO:0008006" key="3">
    <source>
        <dbReference type="Google" id="ProtNLM"/>
    </source>
</evidence>
<dbReference type="SUPFAM" id="SSF51161">
    <property type="entry name" value="Trimeric LpxA-like enzymes"/>
    <property type="match status" value="1"/>
</dbReference>
<sequence length="235" mass="25265">MSNHFTLTDDTITTLSGVTLYRIQATKDLPHHGVKAGDLGGYIQSADNLQDRAWVADEARVSGDACVFSDARVAGGALVSGNALVYGDARVYGYAQVFSNAHVYGDAHVAGDARVYGFAQVSGNARVTGNAQVSNSACIRGKAQVSTMRHLLTIGTIGSENHTLTATPTHTGGTQITIGCWTGTLEAMMDEVHYRAKHWHKDPETTTQWIAEYQAAHTLITTRAQQWAKEANETN</sequence>
<dbReference type="Gene3D" id="2.160.10.10">
    <property type="entry name" value="Hexapeptide repeat proteins"/>
    <property type="match status" value="1"/>
</dbReference>
<dbReference type="AlphaFoldDB" id="A0A7T0PB86"/>
<dbReference type="InterPro" id="IPR011004">
    <property type="entry name" value="Trimer_LpxA-like_sf"/>
</dbReference>
<keyword evidence="2" id="KW-1185">Reference proteome</keyword>